<dbReference type="Pfam" id="PF07714">
    <property type="entry name" value="PK_Tyr_Ser-Thr"/>
    <property type="match status" value="1"/>
</dbReference>
<dbReference type="PRINTS" id="PR00401">
    <property type="entry name" value="SH2DOMAIN"/>
</dbReference>
<dbReference type="Gene3D" id="1.10.510.10">
    <property type="entry name" value="Transferase(Phosphotransferase) domain 1"/>
    <property type="match status" value="1"/>
</dbReference>
<feature type="domain" description="Protein kinase" evidence="12">
    <location>
        <begin position="215"/>
        <end position="558"/>
    </location>
</feature>
<dbReference type="PROSITE" id="PS00109">
    <property type="entry name" value="PROTEIN_KINASE_TYR"/>
    <property type="match status" value="1"/>
</dbReference>
<feature type="binding site" evidence="9">
    <location>
        <position position="243"/>
    </location>
    <ligand>
        <name>ATP</name>
        <dbReference type="ChEBI" id="CHEBI:30616"/>
    </ligand>
</feature>
<evidence type="ECO:0000259" key="12">
    <source>
        <dbReference type="PROSITE" id="PS50011"/>
    </source>
</evidence>
<dbReference type="EMBL" id="JAULJE010000011">
    <property type="protein sequence ID" value="KAK1337079.1"/>
    <property type="molecule type" value="Genomic_DNA"/>
</dbReference>
<accession>A0AA40LMQ4</accession>
<dbReference type="FunFam" id="1.10.510.10:FF:000554">
    <property type="entry name" value="Predicted protein"/>
    <property type="match status" value="1"/>
</dbReference>
<dbReference type="Gene3D" id="3.30.200.20">
    <property type="entry name" value="Phosphorylase Kinase, domain 1"/>
    <property type="match status" value="1"/>
</dbReference>
<evidence type="ECO:0000313" key="14">
    <source>
        <dbReference type="Proteomes" id="UP001177744"/>
    </source>
</evidence>
<dbReference type="PROSITE" id="PS00107">
    <property type="entry name" value="PROTEIN_KINASE_ATP"/>
    <property type="match status" value="1"/>
</dbReference>
<dbReference type="FunFam" id="3.30.200.20:FF:000053">
    <property type="entry name" value="Tyrosine-protein kinase"/>
    <property type="match status" value="1"/>
</dbReference>
<evidence type="ECO:0000256" key="5">
    <source>
        <dbReference type="ARBA" id="ARBA00022999"/>
    </source>
</evidence>
<keyword evidence="5 8" id="KW-0727">SH2 domain</keyword>
<dbReference type="Gene3D" id="3.30.505.10">
    <property type="entry name" value="SH2 domain"/>
    <property type="match status" value="1"/>
</dbReference>
<reference evidence="13" key="1">
    <citation type="submission" date="2023-06" db="EMBL/GenBank/DDBJ databases">
        <title>Reference genome for the Northern bat (Eptesicus nilssonii), a most northern bat species.</title>
        <authorList>
            <person name="Laine V.N."/>
            <person name="Pulliainen A.T."/>
            <person name="Lilley T.M."/>
        </authorList>
    </citation>
    <scope>NUCLEOTIDE SEQUENCE</scope>
    <source>
        <strain evidence="13">BLF_Eptnil</strain>
        <tissue evidence="13">Kidney</tissue>
    </source>
</reference>
<dbReference type="GO" id="GO:0004715">
    <property type="term" value="F:non-membrane spanning protein tyrosine kinase activity"/>
    <property type="evidence" value="ECO:0007669"/>
    <property type="project" value="UniProtKB-EC"/>
</dbReference>
<dbReference type="Proteomes" id="UP001177744">
    <property type="component" value="Unassembled WGS sequence"/>
</dbReference>
<name>A0AA40LMQ4_CNENI</name>
<evidence type="ECO:0000256" key="9">
    <source>
        <dbReference type="PROSITE-ProRule" id="PRU10141"/>
    </source>
</evidence>
<dbReference type="PANTHER" id="PTHR24418">
    <property type="entry name" value="TYROSINE-PROTEIN KINASE"/>
    <property type="match status" value="1"/>
</dbReference>
<dbReference type="InterPro" id="IPR011009">
    <property type="entry name" value="Kinase-like_dom_sf"/>
</dbReference>
<dbReference type="FunFam" id="3.30.505.10:FF:000078">
    <property type="entry name" value="Tyrosine-protein kinase"/>
    <property type="match status" value="1"/>
</dbReference>
<dbReference type="InterPro" id="IPR000719">
    <property type="entry name" value="Prot_kinase_dom"/>
</dbReference>
<evidence type="ECO:0000256" key="2">
    <source>
        <dbReference type="ARBA" id="ARBA00022741"/>
    </source>
</evidence>
<dbReference type="SMART" id="SM00219">
    <property type="entry name" value="TyrKc"/>
    <property type="match status" value="1"/>
</dbReference>
<dbReference type="EC" id="2.7.10.2" evidence="10"/>
<evidence type="ECO:0000256" key="6">
    <source>
        <dbReference type="ARBA" id="ARBA00023137"/>
    </source>
</evidence>
<evidence type="ECO:0000256" key="7">
    <source>
        <dbReference type="ARBA" id="ARBA00051245"/>
    </source>
</evidence>
<evidence type="ECO:0000256" key="1">
    <source>
        <dbReference type="ARBA" id="ARBA00022679"/>
    </source>
</evidence>
<keyword evidence="6 10" id="KW-0829">Tyrosine-protein kinase</keyword>
<keyword evidence="3 10" id="KW-0418">Kinase</keyword>
<dbReference type="InterPro" id="IPR050198">
    <property type="entry name" value="Non-receptor_tyrosine_kinases"/>
</dbReference>
<comment type="catalytic activity">
    <reaction evidence="7 10">
        <text>L-tyrosyl-[protein] + ATP = O-phospho-L-tyrosyl-[protein] + ADP + H(+)</text>
        <dbReference type="Rhea" id="RHEA:10596"/>
        <dbReference type="Rhea" id="RHEA-COMP:10136"/>
        <dbReference type="Rhea" id="RHEA-COMP:20101"/>
        <dbReference type="ChEBI" id="CHEBI:15378"/>
        <dbReference type="ChEBI" id="CHEBI:30616"/>
        <dbReference type="ChEBI" id="CHEBI:46858"/>
        <dbReference type="ChEBI" id="CHEBI:61978"/>
        <dbReference type="ChEBI" id="CHEBI:456216"/>
        <dbReference type="EC" id="2.7.10.2"/>
    </reaction>
</comment>
<comment type="caution">
    <text evidence="13">The sequence shown here is derived from an EMBL/GenBank/DDBJ whole genome shotgun (WGS) entry which is preliminary data.</text>
</comment>
<evidence type="ECO:0000256" key="8">
    <source>
        <dbReference type="PROSITE-ProRule" id="PRU00191"/>
    </source>
</evidence>
<dbReference type="AlphaFoldDB" id="A0AA40LMQ4"/>
<gene>
    <name evidence="13" type="ORF">QTO34_001701</name>
</gene>
<evidence type="ECO:0000259" key="11">
    <source>
        <dbReference type="PROSITE" id="PS50001"/>
    </source>
</evidence>
<evidence type="ECO:0000256" key="10">
    <source>
        <dbReference type="RuleBase" id="RU362096"/>
    </source>
</evidence>
<evidence type="ECO:0000256" key="4">
    <source>
        <dbReference type="ARBA" id="ARBA00022840"/>
    </source>
</evidence>
<keyword evidence="1 10" id="KW-0808">Transferase</keyword>
<feature type="domain" description="SH2" evidence="11">
    <location>
        <begin position="105"/>
        <end position="197"/>
    </location>
</feature>
<organism evidence="13 14">
    <name type="scientific">Cnephaeus nilssonii</name>
    <name type="common">Northern bat</name>
    <name type="synonym">Eptesicus nilssonii</name>
    <dbReference type="NCBI Taxonomy" id="3371016"/>
    <lineage>
        <taxon>Eukaryota</taxon>
        <taxon>Metazoa</taxon>
        <taxon>Chordata</taxon>
        <taxon>Craniata</taxon>
        <taxon>Vertebrata</taxon>
        <taxon>Euteleostomi</taxon>
        <taxon>Mammalia</taxon>
        <taxon>Eutheria</taxon>
        <taxon>Laurasiatheria</taxon>
        <taxon>Chiroptera</taxon>
        <taxon>Yangochiroptera</taxon>
        <taxon>Vespertilionidae</taxon>
        <taxon>Cnephaeus</taxon>
    </lineage>
</organism>
<keyword evidence="14" id="KW-1185">Reference proteome</keyword>
<evidence type="ECO:0000313" key="13">
    <source>
        <dbReference type="EMBL" id="KAK1337079.1"/>
    </source>
</evidence>
<dbReference type="InterPro" id="IPR001245">
    <property type="entry name" value="Ser-Thr/Tyr_kinase_cat_dom"/>
</dbReference>
<dbReference type="PROSITE" id="PS50001">
    <property type="entry name" value="SH2"/>
    <property type="match status" value="1"/>
</dbReference>
<keyword evidence="2 9" id="KW-0547">Nucleotide-binding</keyword>
<evidence type="ECO:0000256" key="3">
    <source>
        <dbReference type="ARBA" id="ARBA00022777"/>
    </source>
</evidence>
<dbReference type="SUPFAM" id="SSF50044">
    <property type="entry name" value="SH3-domain"/>
    <property type="match status" value="1"/>
</dbReference>
<dbReference type="Pfam" id="PF00017">
    <property type="entry name" value="SH2"/>
    <property type="match status" value="1"/>
</dbReference>
<keyword evidence="4 9" id="KW-0067">ATP-binding</keyword>
<dbReference type="SMART" id="SM00252">
    <property type="entry name" value="SH2"/>
    <property type="match status" value="1"/>
</dbReference>
<proteinExistence type="inferred from homology"/>
<sequence length="559" mass="61662">MEPFLRKRLAFLSSFWNKIWPAGTQDHGIPCFPDPGSHPELEPPAAALCSPPAPGQLFRALCDFTAREEDDYIFARRLSGQPSVGLVPLAYVAKATPEMLADQPWYFSGISRTQAQQLLLSPASVPGAFLIRPSESSQGDYSLSVRAQAKVRHYRISTAADGSFYLQKGRLFPSLGELLTYYKANWKLIQNPLLQPCVSQKPLEQDEWERPRSEFTLRRKLGKGYFGEVWEGLWLGSLPVAIKVIKSAADMKLADLTKEIQTLKSLRHERLIQLHAVCSTGEPVYIVTELMRKGNLQAFLGSECAPAGRLSVGSTTFGPGRPLLPSGTGLRQAPGLVGGWIFRGSEGWGAGATSRFRAPGLSQAWAVWRESQGTGFRAGQSAGPEGRALNPPVLLGFACQVAEGMRYLEERRIVHRDLAARNVLVGDNLACKVADFGLARLLKDDIYSPSSGSKIPVKWTAPEAAHYRVYSQKSDVWSFGVLLYEVFSYGQCPYEGMSNHETLQQIERGYRLPRPAACPAEAYALMLACWKGSPEERPAFAVLQATLGTIHRRLHPTLT</sequence>
<dbReference type="InterPro" id="IPR020635">
    <property type="entry name" value="Tyr_kinase_cat_dom"/>
</dbReference>
<dbReference type="GO" id="GO:0005524">
    <property type="term" value="F:ATP binding"/>
    <property type="evidence" value="ECO:0007669"/>
    <property type="project" value="UniProtKB-UniRule"/>
</dbReference>
<comment type="similarity">
    <text evidence="10">Belongs to the protein kinase superfamily. Tyr protein kinase family.</text>
</comment>
<dbReference type="InterPro" id="IPR036860">
    <property type="entry name" value="SH2_dom_sf"/>
</dbReference>
<dbReference type="InterPro" id="IPR000980">
    <property type="entry name" value="SH2"/>
</dbReference>
<dbReference type="SUPFAM" id="SSF55550">
    <property type="entry name" value="SH2 domain"/>
    <property type="match status" value="1"/>
</dbReference>
<dbReference type="InterPro" id="IPR036028">
    <property type="entry name" value="SH3-like_dom_sf"/>
</dbReference>
<protein>
    <recommendedName>
        <fullName evidence="10">Tyrosine-protein kinase</fullName>
        <ecNumber evidence="10">2.7.10.2</ecNumber>
    </recommendedName>
</protein>
<dbReference type="SUPFAM" id="SSF56112">
    <property type="entry name" value="Protein kinase-like (PK-like)"/>
    <property type="match status" value="1"/>
</dbReference>
<dbReference type="InterPro" id="IPR017441">
    <property type="entry name" value="Protein_kinase_ATP_BS"/>
</dbReference>
<dbReference type="InterPro" id="IPR008266">
    <property type="entry name" value="Tyr_kinase_AS"/>
</dbReference>
<dbReference type="PROSITE" id="PS50011">
    <property type="entry name" value="PROTEIN_KINASE_DOM"/>
    <property type="match status" value="1"/>
</dbReference>